<keyword evidence="4 5" id="KW-0472">Membrane</keyword>
<evidence type="ECO:0000313" key="7">
    <source>
        <dbReference type="EMBL" id="RCW38780.1"/>
    </source>
</evidence>
<feature type="transmembrane region" description="Helical" evidence="5">
    <location>
        <begin position="287"/>
        <end position="310"/>
    </location>
</feature>
<dbReference type="InterPro" id="IPR036259">
    <property type="entry name" value="MFS_trans_sf"/>
</dbReference>
<gene>
    <name evidence="7" type="ORF">DFQ14_12027</name>
</gene>
<dbReference type="PROSITE" id="PS50850">
    <property type="entry name" value="MFS"/>
    <property type="match status" value="1"/>
</dbReference>
<dbReference type="PANTHER" id="PTHR11360">
    <property type="entry name" value="MONOCARBOXYLATE TRANSPORTER"/>
    <property type="match status" value="1"/>
</dbReference>
<dbReference type="InterPro" id="IPR050327">
    <property type="entry name" value="Proton-linked_MCT"/>
</dbReference>
<evidence type="ECO:0000256" key="2">
    <source>
        <dbReference type="ARBA" id="ARBA00022692"/>
    </source>
</evidence>
<evidence type="ECO:0000256" key="3">
    <source>
        <dbReference type="ARBA" id="ARBA00022989"/>
    </source>
</evidence>
<feature type="transmembrane region" description="Helical" evidence="5">
    <location>
        <begin position="322"/>
        <end position="342"/>
    </location>
</feature>
<evidence type="ECO:0000256" key="4">
    <source>
        <dbReference type="ARBA" id="ARBA00023136"/>
    </source>
</evidence>
<sequence>MSSPVQQIRDHHGRRYRIGEQPRELMGRSRTWMLLLCWAPMLLVGTGQYAYGAALPSMATDRGWPLGSSLWPLAVWTIFQAGAGYPVAHLRQRHRIGPRPMMILGALLCLASPLTLAHAQSLPGMLVGYSVLGGTGAGLIYATCTSTVAKWYPERAASRVSAVTGAFAYGSVPFIVALVVGVDAGTVPVAFDGFGMLLFAVVLACGMLFTDPPRDWWPSHIDPRQWASSGRLNPGRLRNPPAVRQYTAAEALRTPALPVMYACLFCAGSVSLFNAVLLVVFTTRLDYGPWSVAVLAAAFAGVNGAGRALAIRVSDRVGRRRVLAWSLGIQGAGQFCLLLAAAGATGGVLAAGTVLAGLGGGAFYPLFASLAREFFGENSSAEVHGVIYSAKAFSGVAGVGMAVLALGPWGCAPVFAAAGFLALCSAVLTRTLRRPGMPRTLP</sequence>
<organism evidence="7 8">
    <name type="scientific">Halopolyspora algeriensis</name>
    <dbReference type="NCBI Taxonomy" id="1500506"/>
    <lineage>
        <taxon>Bacteria</taxon>
        <taxon>Bacillati</taxon>
        <taxon>Actinomycetota</taxon>
        <taxon>Actinomycetes</taxon>
        <taxon>Actinomycetes incertae sedis</taxon>
        <taxon>Halopolyspora</taxon>
    </lineage>
</organism>
<comment type="subcellular location">
    <subcellularLocation>
        <location evidence="1">Cell membrane</location>
        <topology evidence="1">Multi-pass membrane protein</topology>
    </subcellularLocation>
</comment>
<evidence type="ECO:0000313" key="8">
    <source>
        <dbReference type="Proteomes" id="UP000253495"/>
    </source>
</evidence>
<dbReference type="OrthoDB" id="3283589at2"/>
<feature type="transmembrane region" description="Helical" evidence="5">
    <location>
        <begin position="188"/>
        <end position="209"/>
    </location>
</feature>
<keyword evidence="8" id="KW-1185">Reference proteome</keyword>
<proteinExistence type="predicted"/>
<dbReference type="InterPro" id="IPR020846">
    <property type="entry name" value="MFS_dom"/>
</dbReference>
<evidence type="ECO:0000256" key="5">
    <source>
        <dbReference type="SAM" id="Phobius"/>
    </source>
</evidence>
<name>A0A368VET5_9ACTN</name>
<dbReference type="Gene3D" id="1.20.1250.20">
    <property type="entry name" value="MFS general substrate transporter like domains"/>
    <property type="match status" value="2"/>
</dbReference>
<feature type="transmembrane region" description="Helical" evidence="5">
    <location>
        <begin position="160"/>
        <end position="182"/>
    </location>
</feature>
<protein>
    <submittedName>
        <fullName evidence="7">Putative MFS family arabinose efflux permease</fullName>
    </submittedName>
</protein>
<keyword evidence="3 5" id="KW-1133">Transmembrane helix</keyword>
<dbReference type="RefSeq" id="WP_114454987.1">
    <property type="nucleotide sequence ID" value="NZ_QPJC01000020.1"/>
</dbReference>
<dbReference type="SUPFAM" id="SSF103473">
    <property type="entry name" value="MFS general substrate transporter"/>
    <property type="match status" value="1"/>
</dbReference>
<feature type="transmembrane region" description="Helical" evidence="5">
    <location>
        <begin position="348"/>
        <end position="367"/>
    </location>
</feature>
<dbReference type="InterPro" id="IPR011701">
    <property type="entry name" value="MFS"/>
</dbReference>
<dbReference type="AlphaFoldDB" id="A0A368VET5"/>
<dbReference type="GO" id="GO:0005886">
    <property type="term" value="C:plasma membrane"/>
    <property type="evidence" value="ECO:0007669"/>
    <property type="project" value="UniProtKB-SubCell"/>
</dbReference>
<evidence type="ECO:0000259" key="6">
    <source>
        <dbReference type="PROSITE" id="PS50850"/>
    </source>
</evidence>
<feature type="transmembrane region" description="Helical" evidence="5">
    <location>
        <begin position="126"/>
        <end position="148"/>
    </location>
</feature>
<feature type="transmembrane region" description="Helical" evidence="5">
    <location>
        <begin position="100"/>
        <end position="120"/>
    </location>
</feature>
<accession>A0A368VET5</accession>
<feature type="transmembrane region" description="Helical" evidence="5">
    <location>
        <begin position="259"/>
        <end position="281"/>
    </location>
</feature>
<dbReference type="InterPro" id="IPR005829">
    <property type="entry name" value="Sugar_transporter_CS"/>
</dbReference>
<feature type="transmembrane region" description="Helical" evidence="5">
    <location>
        <begin position="412"/>
        <end position="432"/>
    </location>
</feature>
<dbReference type="Pfam" id="PF07690">
    <property type="entry name" value="MFS_1"/>
    <property type="match status" value="1"/>
</dbReference>
<dbReference type="PANTHER" id="PTHR11360:SF304">
    <property type="entry name" value="MFS DOMAIN-CONTAINING PROTEIN"/>
    <property type="match status" value="1"/>
</dbReference>
<dbReference type="GO" id="GO:0022857">
    <property type="term" value="F:transmembrane transporter activity"/>
    <property type="evidence" value="ECO:0007669"/>
    <property type="project" value="InterPro"/>
</dbReference>
<feature type="domain" description="Major facilitator superfamily (MFS) profile" evidence="6">
    <location>
        <begin position="255"/>
        <end position="442"/>
    </location>
</feature>
<feature type="transmembrane region" description="Helical" evidence="5">
    <location>
        <begin position="388"/>
        <end position="406"/>
    </location>
</feature>
<dbReference type="CDD" id="cd17353">
    <property type="entry name" value="MFS_OFA_like"/>
    <property type="match status" value="1"/>
</dbReference>
<dbReference type="EMBL" id="QPJC01000020">
    <property type="protein sequence ID" value="RCW38780.1"/>
    <property type="molecule type" value="Genomic_DNA"/>
</dbReference>
<feature type="transmembrane region" description="Helical" evidence="5">
    <location>
        <begin position="70"/>
        <end position="88"/>
    </location>
</feature>
<dbReference type="Proteomes" id="UP000253495">
    <property type="component" value="Unassembled WGS sequence"/>
</dbReference>
<comment type="caution">
    <text evidence="7">The sequence shown here is derived from an EMBL/GenBank/DDBJ whole genome shotgun (WGS) entry which is preliminary data.</text>
</comment>
<feature type="transmembrane region" description="Helical" evidence="5">
    <location>
        <begin position="32"/>
        <end position="50"/>
    </location>
</feature>
<keyword evidence="2 5" id="KW-0812">Transmembrane</keyword>
<dbReference type="PROSITE" id="PS00216">
    <property type="entry name" value="SUGAR_TRANSPORT_1"/>
    <property type="match status" value="1"/>
</dbReference>
<reference evidence="7 8" key="1">
    <citation type="submission" date="2018-07" db="EMBL/GenBank/DDBJ databases">
        <title>Genomic Encyclopedia of Type Strains, Phase III (KMG-III): the genomes of soil and plant-associated and newly described type strains.</title>
        <authorList>
            <person name="Whitman W."/>
        </authorList>
    </citation>
    <scope>NUCLEOTIDE SEQUENCE [LARGE SCALE GENOMIC DNA]</scope>
    <source>
        <strain evidence="7 8">CECT 8575</strain>
    </source>
</reference>
<evidence type="ECO:0000256" key="1">
    <source>
        <dbReference type="ARBA" id="ARBA00004651"/>
    </source>
</evidence>